<dbReference type="Gene3D" id="2.60.300.12">
    <property type="entry name" value="HesB-like domain"/>
    <property type="match status" value="1"/>
</dbReference>
<gene>
    <name evidence="2" type="primary">erpA</name>
    <name evidence="2" type="ORF">Cva_00316</name>
</gene>
<evidence type="ECO:0000259" key="1">
    <source>
        <dbReference type="Pfam" id="PF01521"/>
    </source>
</evidence>
<dbReference type="PANTHER" id="PTHR43011">
    <property type="entry name" value="IRON-SULFUR CLUSTER ASSEMBLY 2 HOMOLOG, MITOCHONDRIAL"/>
    <property type="match status" value="1"/>
</dbReference>
<name>A0A0K8MAY4_9PROT</name>
<protein>
    <submittedName>
        <fullName evidence="2">Iron-sulfur cluster insertion protein ErpA</fullName>
    </submittedName>
</protein>
<dbReference type="InterPro" id="IPR016092">
    <property type="entry name" value="ATAP"/>
</dbReference>
<dbReference type="Proteomes" id="UP000036771">
    <property type="component" value="Unassembled WGS sequence"/>
</dbReference>
<dbReference type="GO" id="GO:0051539">
    <property type="term" value="F:4 iron, 4 sulfur cluster binding"/>
    <property type="evidence" value="ECO:0007669"/>
    <property type="project" value="TreeGrafter"/>
</dbReference>
<dbReference type="PROSITE" id="PS01152">
    <property type="entry name" value="HESB"/>
    <property type="match status" value="1"/>
</dbReference>
<organism evidence="2 3">
    <name type="scientific">Caedimonas varicaedens</name>
    <dbReference type="NCBI Taxonomy" id="1629334"/>
    <lineage>
        <taxon>Bacteria</taxon>
        <taxon>Pseudomonadati</taxon>
        <taxon>Pseudomonadota</taxon>
        <taxon>Alphaproteobacteria</taxon>
        <taxon>Holosporales</taxon>
        <taxon>Caedimonadaceae</taxon>
        <taxon>Caedimonas</taxon>
    </lineage>
</organism>
<proteinExistence type="predicted"/>
<comment type="caution">
    <text evidence="2">The sequence shown here is derived from an EMBL/GenBank/DDBJ whole genome shotgun (WGS) entry which is preliminary data.</text>
</comment>
<dbReference type="EMBL" id="BBVC01000014">
    <property type="protein sequence ID" value="GAO97680.1"/>
    <property type="molecule type" value="Genomic_DNA"/>
</dbReference>
<dbReference type="GO" id="GO:0051537">
    <property type="term" value="F:2 iron, 2 sulfur cluster binding"/>
    <property type="evidence" value="ECO:0007669"/>
    <property type="project" value="TreeGrafter"/>
</dbReference>
<dbReference type="InterPro" id="IPR017870">
    <property type="entry name" value="FeS_cluster_insertion_CS"/>
</dbReference>
<feature type="domain" description="Core" evidence="1">
    <location>
        <begin position="22"/>
        <end position="128"/>
    </location>
</feature>
<dbReference type="PANTHER" id="PTHR43011:SF1">
    <property type="entry name" value="IRON-SULFUR CLUSTER ASSEMBLY 2 HOMOLOG, MITOCHONDRIAL"/>
    <property type="match status" value="1"/>
</dbReference>
<dbReference type="InterPro" id="IPR000361">
    <property type="entry name" value="ATAP_core_dom"/>
</dbReference>
<accession>A0A0K8MAY4</accession>
<dbReference type="STRING" id="1629334.Cva_00316"/>
<dbReference type="NCBIfam" id="TIGR00049">
    <property type="entry name" value="iron-sulfur cluster assembly accessory protein"/>
    <property type="match status" value="1"/>
</dbReference>
<evidence type="ECO:0000313" key="3">
    <source>
        <dbReference type="Proteomes" id="UP000036771"/>
    </source>
</evidence>
<reference evidence="2 3" key="1">
    <citation type="submission" date="2015-03" db="EMBL/GenBank/DDBJ databases">
        <title>Caedibacter varicaedens, whole genome shotgun sequence.</title>
        <authorList>
            <person name="Suzuki H."/>
            <person name="Dapper A.L."/>
            <person name="Gibson A.K."/>
            <person name="Jackson C."/>
            <person name="Lee H."/>
            <person name="Pejaver V.R."/>
            <person name="Doak T."/>
            <person name="Lynch M."/>
        </authorList>
    </citation>
    <scope>NUCLEOTIDE SEQUENCE [LARGE SCALE GENOMIC DNA]</scope>
</reference>
<dbReference type="AlphaFoldDB" id="A0A0K8MAY4"/>
<sequence>MILKDLGSILEMTPDKDTEGFSLRITDRACGKIASLCEIEKSKNPAASPYLQLKVEGGGCSGFQYHIGFSLSHGEGEIYFHAKEIEVGIDLTSLEILSGSVIDYEEDMIGSAFSIKNPNATSSCGCGNSFSVM</sequence>
<dbReference type="GO" id="GO:0005506">
    <property type="term" value="F:iron ion binding"/>
    <property type="evidence" value="ECO:0007669"/>
    <property type="project" value="TreeGrafter"/>
</dbReference>
<dbReference type="Pfam" id="PF01521">
    <property type="entry name" value="Fe-S_biosyn"/>
    <property type="match status" value="1"/>
</dbReference>
<dbReference type="InterPro" id="IPR035903">
    <property type="entry name" value="HesB-like_dom_sf"/>
</dbReference>
<evidence type="ECO:0000313" key="2">
    <source>
        <dbReference type="EMBL" id="GAO97680.1"/>
    </source>
</evidence>
<keyword evidence="3" id="KW-1185">Reference proteome</keyword>
<dbReference type="GO" id="GO:0016226">
    <property type="term" value="P:iron-sulfur cluster assembly"/>
    <property type="evidence" value="ECO:0007669"/>
    <property type="project" value="InterPro"/>
</dbReference>
<dbReference type="SUPFAM" id="SSF89360">
    <property type="entry name" value="HesB-like domain"/>
    <property type="match status" value="1"/>
</dbReference>